<keyword evidence="4" id="KW-0808">Transferase</keyword>
<organism evidence="4 5">
    <name type="scientific">Corallincola holothuriorum</name>
    <dbReference type="NCBI Taxonomy" id="2282215"/>
    <lineage>
        <taxon>Bacteria</taxon>
        <taxon>Pseudomonadati</taxon>
        <taxon>Pseudomonadota</taxon>
        <taxon>Gammaproteobacteria</taxon>
        <taxon>Alteromonadales</taxon>
        <taxon>Psychromonadaceae</taxon>
        <taxon>Corallincola</taxon>
    </lineage>
</organism>
<accession>A0A368N3Q3</accession>
<dbReference type="OrthoDB" id="9767863at2"/>
<feature type="domain" description="Acyltransferase 3" evidence="2">
    <location>
        <begin position="13"/>
        <end position="335"/>
    </location>
</feature>
<proteinExistence type="predicted"/>
<dbReference type="Pfam" id="PF19040">
    <property type="entry name" value="SGNH"/>
    <property type="match status" value="1"/>
</dbReference>
<dbReference type="GO" id="GO:0009103">
    <property type="term" value="P:lipopolysaccharide biosynthetic process"/>
    <property type="evidence" value="ECO:0007669"/>
    <property type="project" value="TreeGrafter"/>
</dbReference>
<keyword evidence="4" id="KW-0012">Acyltransferase</keyword>
<feature type="transmembrane region" description="Helical" evidence="1">
    <location>
        <begin position="143"/>
        <end position="163"/>
    </location>
</feature>
<evidence type="ECO:0000259" key="2">
    <source>
        <dbReference type="Pfam" id="PF01757"/>
    </source>
</evidence>
<feature type="transmembrane region" description="Helical" evidence="1">
    <location>
        <begin position="80"/>
        <end position="99"/>
    </location>
</feature>
<feature type="transmembrane region" description="Helical" evidence="1">
    <location>
        <begin position="317"/>
        <end position="333"/>
    </location>
</feature>
<feature type="transmembrane region" description="Helical" evidence="1">
    <location>
        <begin position="281"/>
        <end position="297"/>
    </location>
</feature>
<dbReference type="AlphaFoldDB" id="A0A368N3Q3"/>
<dbReference type="Pfam" id="PF01757">
    <property type="entry name" value="Acyl_transf_3"/>
    <property type="match status" value="1"/>
</dbReference>
<feature type="transmembrane region" description="Helical" evidence="1">
    <location>
        <begin position="39"/>
        <end position="59"/>
    </location>
</feature>
<keyword evidence="5" id="KW-1185">Reference proteome</keyword>
<keyword evidence="1" id="KW-1133">Transmembrane helix</keyword>
<dbReference type="SUPFAM" id="SSF52266">
    <property type="entry name" value="SGNH hydrolase"/>
    <property type="match status" value="1"/>
</dbReference>
<dbReference type="InterPro" id="IPR002656">
    <property type="entry name" value="Acyl_transf_3_dom"/>
</dbReference>
<dbReference type="EMBL" id="QPID01000012">
    <property type="protein sequence ID" value="RCU45162.1"/>
    <property type="molecule type" value="Genomic_DNA"/>
</dbReference>
<evidence type="ECO:0000259" key="3">
    <source>
        <dbReference type="Pfam" id="PF19040"/>
    </source>
</evidence>
<name>A0A368N3Q3_9GAMM</name>
<evidence type="ECO:0000256" key="1">
    <source>
        <dbReference type="SAM" id="Phobius"/>
    </source>
</evidence>
<dbReference type="GO" id="GO:0016020">
    <property type="term" value="C:membrane"/>
    <property type="evidence" value="ECO:0007669"/>
    <property type="project" value="TreeGrafter"/>
</dbReference>
<dbReference type="InterPro" id="IPR050879">
    <property type="entry name" value="Acyltransferase_3"/>
</dbReference>
<feature type="transmembrane region" description="Helical" evidence="1">
    <location>
        <begin position="353"/>
        <end position="373"/>
    </location>
</feature>
<dbReference type="RefSeq" id="WP_114339681.1">
    <property type="nucleotide sequence ID" value="NZ_QPID01000012.1"/>
</dbReference>
<dbReference type="InterPro" id="IPR043968">
    <property type="entry name" value="SGNH"/>
</dbReference>
<feature type="transmembrane region" description="Helical" evidence="1">
    <location>
        <begin position="252"/>
        <end position="269"/>
    </location>
</feature>
<dbReference type="GO" id="GO:0016747">
    <property type="term" value="F:acyltransferase activity, transferring groups other than amino-acyl groups"/>
    <property type="evidence" value="ECO:0007669"/>
    <property type="project" value="InterPro"/>
</dbReference>
<feature type="transmembrane region" description="Helical" evidence="1">
    <location>
        <begin position="227"/>
        <end position="246"/>
    </location>
</feature>
<keyword evidence="1" id="KW-0812">Transmembrane</keyword>
<dbReference type="Proteomes" id="UP000252558">
    <property type="component" value="Unassembled WGS sequence"/>
</dbReference>
<keyword evidence="1" id="KW-0472">Membrane</keyword>
<feature type="transmembrane region" description="Helical" evidence="1">
    <location>
        <begin position="16"/>
        <end position="33"/>
    </location>
</feature>
<sequence length="658" mass="74391">MKEHTKNTIDYRPEIDGLRAVAVLPVILFHAGFDIFSGGFIGVDVFFVISGYLITSILLKEHQQGTYSILKFYERRARRILPALFFVILVSIPLAWHLMLPDEIKLFGQSVFSVATFSSNLYFWLTTNYFSNSAEELPMLHTWSLAVEEQFYIIFPVFLAVAWRLFKDKILIVIFIMIILSILSSEYLWRYHPTANFYLLPTRAWELLLGAALAFPNIKSHCRDSMMSSILALFGLLAILLSVFVYDKNTPFPSLYSVLPVVGTCLVICFSSKNSITTRVLSSRFFVSIGLISYSLYLWHQPIFAFLRISDLNEESFLLKVASIGLSLLLAYLSWRYVEAPFRDKKKVKRKAIFSWSLSGIFACIAIGLMFHFNPNVSVQGTLYSKFSSNKGALEPNYGLPYPGCNAFDNKFSICRTKPDAQVFLWGDSFAAHLTQFFSEGEKGLVQATMSSCFPNTNYTPFESSGVYNRAWAESCNKFSNDAYKYVLETDSIEYVVISSTFSWPFNQRLTYDGETVRQVSISEYIDAISKDVRRLRAAGKKVVIVSPMPSSTSKTLRCAKKVLVSSSEDTAHGDLTTSHCNFTHPQNRVDVFLEKVIKGSEAGVFDFREVLCDGDDICSMFVNGDIVYRDWGHLSPYGAKVVQDTYDVGPNILAVAK</sequence>
<reference evidence="4 5" key="1">
    <citation type="submission" date="2018-07" db="EMBL/GenBank/DDBJ databases">
        <title>Corallincola holothuriorum sp. nov., a new facultative anaerobe isolated from sea cucumber Apostichopus japonicus.</title>
        <authorList>
            <person name="Xia H."/>
        </authorList>
    </citation>
    <scope>NUCLEOTIDE SEQUENCE [LARGE SCALE GENOMIC DNA]</scope>
    <source>
        <strain evidence="4 5">C4</strain>
    </source>
</reference>
<gene>
    <name evidence="4" type="ORF">DU002_17190</name>
</gene>
<feature type="domain" description="SGNH" evidence="3">
    <location>
        <begin position="411"/>
        <end position="646"/>
    </location>
</feature>
<protein>
    <submittedName>
        <fullName evidence="4">Acyltransferase</fullName>
    </submittedName>
</protein>
<dbReference type="PANTHER" id="PTHR23028:SF53">
    <property type="entry name" value="ACYL_TRANSF_3 DOMAIN-CONTAINING PROTEIN"/>
    <property type="match status" value="1"/>
</dbReference>
<feature type="transmembrane region" description="Helical" evidence="1">
    <location>
        <begin position="170"/>
        <end position="189"/>
    </location>
</feature>
<evidence type="ECO:0000313" key="4">
    <source>
        <dbReference type="EMBL" id="RCU45162.1"/>
    </source>
</evidence>
<comment type="caution">
    <text evidence="4">The sequence shown here is derived from an EMBL/GenBank/DDBJ whole genome shotgun (WGS) entry which is preliminary data.</text>
</comment>
<dbReference type="PANTHER" id="PTHR23028">
    <property type="entry name" value="ACETYLTRANSFERASE"/>
    <property type="match status" value="1"/>
</dbReference>
<evidence type="ECO:0000313" key="5">
    <source>
        <dbReference type="Proteomes" id="UP000252558"/>
    </source>
</evidence>